<accession>A0A7Y8Y4M9</accession>
<dbReference type="GO" id="GO:0006508">
    <property type="term" value="P:proteolysis"/>
    <property type="evidence" value="ECO:0007669"/>
    <property type="project" value="UniProtKB-KW"/>
</dbReference>
<dbReference type="InterPro" id="IPR038765">
    <property type="entry name" value="Papain-like_cys_pep_sf"/>
</dbReference>
<dbReference type="InterPro" id="IPR051202">
    <property type="entry name" value="Peptidase_C40"/>
</dbReference>
<keyword evidence="2" id="KW-0645">Protease</keyword>
<proteinExistence type="inferred from homology"/>
<dbReference type="InterPro" id="IPR000064">
    <property type="entry name" value="NLP_P60_dom"/>
</dbReference>
<feature type="compositionally biased region" description="Low complexity" evidence="5">
    <location>
        <begin position="67"/>
        <end position="85"/>
    </location>
</feature>
<evidence type="ECO:0000256" key="2">
    <source>
        <dbReference type="ARBA" id="ARBA00022670"/>
    </source>
</evidence>
<comment type="caution">
    <text evidence="8">The sequence shown here is derived from an EMBL/GenBank/DDBJ whole genome shotgun (WGS) entry which is preliminary data.</text>
</comment>
<feature type="chain" id="PRO_5030563367" evidence="6">
    <location>
        <begin position="24"/>
        <end position="249"/>
    </location>
</feature>
<feature type="region of interest" description="Disordered" evidence="5">
    <location>
        <begin position="57"/>
        <end position="107"/>
    </location>
</feature>
<organism evidence="8 9">
    <name type="scientific">Flavobacterium agri</name>
    <dbReference type="NCBI Taxonomy" id="2743471"/>
    <lineage>
        <taxon>Bacteria</taxon>
        <taxon>Pseudomonadati</taxon>
        <taxon>Bacteroidota</taxon>
        <taxon>Flavobacteriia</taxon>
        <taxon>Flavobacteriales</taxon>
        <taxon>Flavobacteriaceae</taxon>
        <taxon>Flavobacterium</taxon>
    </lineage>
</organism>
<comment type="similarity">
    <text evidence="1">Belongs to the peptidase C40 family.</text>
</comment>
<keyword evidence="9" id="KW-1185">Reference proteome</keyword>
<sequence length="249" mass="27168">MFVKKALFLLLPVFLLFAAQSNAQVITSKKEAVKKGVYKKPAEEAVSQDVKSAVTALTGKDSDKSKTTAQTSTKAPAATSQPAKAPVIASTKPAKQTAPKSKNKRALINEKEDTDLLPMPEENYMAVQMINNAVSFIGTRYLGGGTTTAGMDCSGMVTAVYRLFDVKLPRSSSEMSKVGQKVEKQDIKKGDLVFFHTNGKRVINHVGMVVEVNDDEIKFVHSSTQKGVIISSTKEPYYQKNFVQANRML</sequence>
<evidence type="ECO:0000313" key="9">
    <source>
        <dbReference type="Proteomes" id="UP000535020"/>
    </source>
</evidence>
<keyword evidence="6" id="KW-0732">Signal</keyword>
<evidence type="ECO:0000256" key="1">
    <source>
        <dbReference type="ARBA" id="ARBA00007074"/>
    </source>
</evidence>
<dbReference type="PANTHER" id="PTHR47053">
    <property type="entry name" value="MUREIN DD-ENDOPEPTIDASE MEPH-RELATED"/>
    <property type="match status" value="1"/>
</dbReference>
<dbReference type="PROSITE" id="PS51935">
    <property type="entry name" value="NLPC_P60"/>
    <property type="match status" value="1"/>
</dbReference>
<dbReference type="Proteomes" id="UP000535020">
    <property type="component" value="Unassembled WGS sequence"/>
</dbReference>
<evidence type="ECO:0000256" key="4">
    <source>
        <dbReference type="ARBA" id="ARBA00022807"/>
    </source>
</evidence>
<name>A0A7Y8Y4M9_9FLAO</name>
<feature type="domain" description="NlpC/P60" evidence="7">
    <location>
        <begin position="123"/>
        <end position="249"/>
    </location>
</feature>
<protein>
    <submittedName>
        <fullName evidence="8">C40 family peptidase</fullName>
    </submittedName>
</protein>
<dbReference type="SUPFAM" id="SSF54001">
    <property type="entry name" value="Cysteine proteinases"/>
    <property type="match status" value="1"/>
</dbReference>
<dbReference type="Gene3D" id="3.90.1720.10">
    <property type="entry name" value="endopeptidase domain like (from Nostoc punctiforme)"/>
    <property type="match status" value="1"/>
</dbReference>
<keyword evidence="4" id="KW-0788">Thiol protease</keyword>
<dbReference type="AlphaFoldDB" id="A0A7Y8Y4M9"/>
<dbReference type="EMBL" id="JACBJI010000009">
    <property type="protein sequence ID" value="NYA72549.1"/>
    <property type="molecule type" value="Genomic_DNA"/>
</dbReference>
<evidence type="ECO:0000313" key="8">
    <source>
        <dbReference type="EMBL" id="NYA72549.1"/>
    </source>
</evidence>
<evidence type="ECO:0000259" key="7">
    <source>
        <dbReference type="PROSITE" id="PS51935"/>
    </source>
</evidence>
<dbReference type="GO" id="GO:0008234">
    <property type="term" value="F:cysteine-type peptidase activity"/>
    <property type="evidence" value="ECO:0007669"/>
    <property type="project" value="UniProtKB-KW"/>
</dbReference>
<evidence type="ECO:0000256" key="3">
    <source>
        <dbReference type="ARBA" id="ARBA00022801"/>
    </source>
</evidence>
<reference evidence="8 9" key="1">
    <citation type="submission" date="2020-07" db="EMBL/GenBank/DDBJ databases">
        <authorList>
            <person name="Sun Q."/>
        </authorList>
    </citation>
    <scope>NUCLEOTIDE SEQUENCE [LARGE SCALE GENOMIC DNA]</scope>
    <source>
        <strain evidence="8 9">MAH-1</strain>
    </source>
</reference>
<evidence type="ECO:0000256" key="5">
    <source>
        <dbReference type="SAM" id="MobiDB-lite"/>
    </source>
</evidence>
<feature type="signal peptide" evidence="6">
    <location>
        <begin position="1"/>
        <end position="23"/>
    </location>
</feature>
<dbReference type="Pfam" id="PF00877">
    <property type="entry name" value="NLPC_P60"/>
    <property type="match status" value="1"/>
</dbReference>
<gene>
    <name evidence="8" type="ORF">HZF10_16590</name>
</gene>
<evidence type="ECO:0000256" key="6">
    <source>
        <dbReference type="SAM" id="SignalP"/>
    </source>
</evidence>
<dbReference type="PANTHER" id="PTHR47053:SF1">
    <property type="entry name" value="MUREIN DD-ENDOPEPTIDASE MEPH-RELATED"/>
    <property type="match status" value="1"/>
</dbReference>
<keyword evidence="3" id="KW-0378">Hydrolase</keyword>
<dbReference type="RefSeq" id="WP_176007359.1">
    <property type="nucleotide sequence ID" value="NZ_JABWMI010000021.1"/>
</dbReference>